<keyword evidence="4 6" id="KW-0342">GTP-binding</keyword>
<dbReference type="InterPro" id="IPR027417">
    <property type="entry name" value="P-loop_NTPase"/>
</dbReference>
<dbReference type="Proteomes" id="UP000070412">
    <property type="component" value="Unassembled WGS sequence"/>
</dbReference>
<keyword evidence="2 6" id="KW-0547">Nucleotide-binding</keyword>
<dbReference type="GO" id="GO:0007188">
    <property type="term" value="P:adenylate cyclase-modulating G protein-coupled receptor signaling pathway"/>
    <property type="evidence" value="ECO:0007669"/>
    <property type="project" value="TreeGrafter"/>
</dbReference>
<dbReference type="GO" id="GO:0003925">
    <property type="term" value="F:G protein activity"/>
    <property type="evidence" value="ECO:0007669"/>
    <property type="project" value="UniProtKB-ARBA"/>
</dbReference>
<feature type="binding site" evidence="6">
    <location>
        <begin position="205"/>
        <end position="209"/>
    </location>
    <ligand>
        <name>GTP</name>
        <dbReference type="ChEBI" id="CHEBI:37565"/>
    </ligand>
</feature>
<dbReference type="SUPFAM" id="SSF47895">
    <property type="entry name" value="Transducin (alpha subunit), insertion domain"/>
    <property type="match status" value="1"/>
</dbReference>
<evidence type="ECO:0000256" key="7">
    <source>
        <dbReference type="PIRSR" id="PIRSR601019-2"/>
    </source>
</evidence>
<dbReference type="InterPro" id="IPR001019">
    <property type="entry name" value="Gprotein_alpha_su"/>
</dbReference>
<dbReference type="FunFam" id="1.10.400.10:FF:000002">
    <property type="entry name" value="guanine nucleotide-binding protein G(Q) subunit alpha"/>
    <property type="match status" value="1"/>
</dbReference>
<gene>
    <name evidence="9" type="ORF">QR98_0012940</name>
    <name evidence="8" type="ORF">SSS_4603</name>
</gene>
<dbReference type="GO" id="GO:0005834">
    <property type="term" value="C:heterotrimeric G-protein complex"/>
    <property type="evidence" value="ECO:0007669"/>
    <property type="project" value="TreeGrafter"/>
</dbReference>
<keyword evidence="3 7" id="KW-0460">Magnesium</keyword>
<dbReference type="GO" id="GO:0005737">
    <property type="term" value="C:cytoplasm"/>
    <property type="evidence" value="ECO:0007669"/>
    <property type="project" value="TreeGrafter"/>
</dbReference>
<evidence type="ECO:0000313" key="10">
    <source>
        <dbReference type="EnsemblMetazoa" id="KAF7488739.1"/>
    </source>
</evidence>
<dbReference type="VEuPathDB" id="VectorBase:SSCA001419"/>
<dbReference type="Gene3D" id="1.10.400.10">
    <property type="entry name" value="GI Alpha 1, domain 2-like"/>
    <property type="match status" value="1"/>
</dbReference>
<accession>A0A131ZXP1</accession>
<dbReference type="FunFam" id="3.40.50.300:FF:000692">
    <property type="entry name" value="Guanine nucleotide-binding protein subunit alpha"/>
    <property type="match status" value="3"/>
</dbReference>
<reference evidence="10" key="4">
    <citation type="submission" date="2022-06" db="UniProtKB">
        <authorList>
            <consortium name="EnsemblMetazoa"/>
        </authorList>
    </citation>
    <scope>IDENTIFICATION</scope>
</reference>
<reference evidence="8" key="3">
    <citation type="submission" date="2020-01" db="EMBL/GenBank/DDBJ databases">
        <authorList>
            <person name="Korhonen P.K.K."/>
            <person name="Guangxu M.G."/>
            <person name="Wang T.W."/>
            <person name="Stroehlein A.J.S."/>
            <person name="Young N.D."/>
            <person name="Ang C.-S.A."/>
            <person name="Fernando D.W.F."/>
            <person name="Lu H.L."/>
            <person name="Taylor S.T."/>
            <person name="Ehtesham M.E.M."/>
            <person name="Najaraj S.H.N."/>
            <person name="Harsha G.H.G."/>
            <person name="Madugundu A.M."/>
            <person name="Renuse S.R."/>
            <person name="Holt D.H."/>
            <person name="Pandey A.P."/>
            <person name="Papenfuss A.P."/>
            <person name="Gasser R.B.G."/>
            <person name="Fischer K.F."/>
        </authorList>
    </citation>
    <scope>NUCLEOTIDE SEQUENCE</scope>
    <source>
        <strain evidence="8">SSS_KF_BRIS2020</strain>
    </source>
</reference>
<evidence type="ECO:0000313" key="8">
    <source>
        <dbReference type="EMBL" id="KAF7488739.1"/>
    </source>
</evidence>
<dbReference type="EnsemblMetazoa" id="SSS_4603s_mrna">
    <property type="protein sequence ID" value="KAF7488739.1"/>
    <property type="gene ID" value="SSS_4603"/>
</dbReference>
<evidence type="ECO:0000313" key="11">
    <source>
        <dbReference type="Proteomes" id="UP000070412"/>
    </source>
</evidence>
<keyword evidence="5" id="KW-0807">Transducer</keyword>
<dbReference type="GO" id="GO:0005525">
    <property type="term" value="F:GTP binding"/>
    <property type="evidence" value="ECO:0007669"/>
    <property type="project" value="UniProtKB-KW"/>
</dbReference>
<evidence type="ECO:0000256" key="4">
    <source>
        <dbReference type="ARBA" id="ARBA00023134"/>
    </source>
</evidence>
<dbReference type="CDD" id="cd00066">
    <property type="entry name" value="G-alpha"/>
    <property type="match status" value="1"/>
</dbReference>
<keyword evidence="11" id="KW-1185">Reference proteome</keyword>
<dbReference type="GO" id="GO:0001664">
    <property type="term" value="F:G protein-coupled receptor binding"/>
    <property type="evidence" value="ECO:0007669"/>
    <property type="project" value="TreeGrafter"/>
</dbReference>
<organism evidence="9 12">
    <name type="scientific">Sarcoptes scabiei</name>
    <name type="common">Itch mite</name>
    <name type="synonym">Acarus scabiei</name>
    <dbReference type="NCBI Taxonomy" id="52283"/>
    <lineage>
        <taxon>Eukaryota</taxon>
        <taxon>Metazoa</taxon>
        <taxon>Ecdysozoa</taxon>
        <taxon>Arthropoda</taxon>
        <taxon>Chelicerata</taxon>
        <taxon>Arachnida</taxon>
        <taxon>Acari</taxon>
        <taxon>Acariformes</taxon>
        <taxon>Sarcoptiformes</taxon>
        <taxon>Astigmata</taxon>
        <taxon>Psoroptidia</taxon>
        <taxon>Sarcoptoidea</taxon>
        <taxon>Sarcoptidae</taxon>
        <taxon>Sarcoptinae</taxon>
        <taxon>Sarcoptes</taxon>
    </lineage>
</organism>
<keyword evidence="1 7" id="KW-0479">Metal-binding</keyword>
<evidence type="ECO:0000256" key="5">
    <source>
        <dbReference type="ARBA" id="ARBA00023224"/>
    </source>
</evidence>
<dbReference type="EMBL" id="WVUK01000065">
    <property type="protein sequence ID" value="KAF7488739.1"/>
    <property type="molecule type" value="Genomic_DNA"/>
</dbReference>
<evidence type="ECO:0000256" key="1">
    <source>
        <dbReference type="ARBA" id="ARBA00022723"/>
    </source>
</evidence>
<evidence type="ECO:0000313" key="9">
    <source>
        <dbReference type="EMBL" id="KPM02870.1"/>
    </source>
</evidence>
<evidence type="ECO:0000256" key="2">
    <source>
        <dbReference type="ARBA" id="ARBA00022741"/>
    </source>
</evidence>
<dbReference type="GO" id="GO:0031683">
    <property type="term" value="F:G-protein beta/gamma-subunit complex binding"/>
    <property type="evidence" value="ECO:0007669"/>
    <property type="project" value="InterPro"/>
</dbReference>
<feature type="binding site" evidence="6">
    <location>
        <begin position="46"/>
        <end position="51"/>
    </location>
    <ligand>
        <name>GTP</name>
        <dbReference type="ChEBI" id="CHEBI:37565"/>
    </ligand>
</feature>
<dbReference type="OMA" id="QMRYIHT"/>
<dbReference type="PROSITE" id="PS51882">
    <property type="entry name" value="G_ALPHA"/>
    <property type="match status" value="1"/>
</dbReference>
<dbReference type="EMBL" id="JXLN01003190">
    <property type="protein sequence ID" value="KPM02870.1"/>
    <property type="molecule type" value="Genomic_DNA"/>
</dbReference>
<dbReference type="SUPFAM" id="SSF52540">
    <property type="entry name" value="P-loop containing nucleoside triphosphate hydrolases"/>
    <property type="match status" value="1"/>
</dbReference>
<evidence type="ECO:0000313" key="12">
    <source>
        <dbReference type="Proteomes" id="UP000616769"/>
    </source>
</evidence>
<dbReference type="Gene3D" id="3.40.50.300">
    <property type="entry name" value="P-loop containing nucleotide triphosphate hydrolases"/>
    <property type="match status" value="2"/>
</dbReference>
<dbReference type="Pfam" id="PF00503">
    <property type="entry name" value="G-alpha"/>
    <property type="match status" value="1"/>
</dbReference>
<dbReference type="PANTHER" id="PTHR10218">
    <property type="entry name" value="GTP-BINDING PROTEIN ALPHA SUBUNIT"/>
    <property type="match status" value="1"/>
</dbReference>
<sequence>MFNDCLVCDEEFRRQKQINRRIEKFLRNEKHLRKRQIKILLLGTGESGKSTIMKQMRIIHGENLNTEEQLENLRHIVYYNIMKGIKVLIDARSKLQIEWENNEQQKAADLVFRSETDKLITFQYFHRYSSLIQSIWNDAGIQSTFQKRNQFQLSDGLQYLFKNLKRISSEKYRPSNQDLLHTRVPTRTVEEYSVDYKGISFRFIDVGGQRKQRKKWLQCFDSMLTSILFVVSTIEYDQFLVEDCTVNRLEETLTVFDLIINSEFFRETSIILFLNKTDLLAEKLKQLKRKNFRPPAMYYLKDDDDDDDDLFEYDLDYDDKGDDRIRYGCGTKMLDYYFPEFDGNPTSLKQIQRFLQNLFLCRCHNRQIYSHFTTAVDTENIKKVFNNVRETILRVNIKSIINLE</sequence>
<dbReference type="InterPro" id="IPR011025">
    <property type="entry name" value="GproteinA_insert"/>
</dbReference>
<dbReference type="PRINTS" id="PR00318">
    <property type="entry name" value="GPROTEINA"/>
</dbReference>
<dbReference type="GO" id="GO:0046872">
    <property type="term" value="F:metal ion binding"/>
    <property type="evidence" value="ECO:0007669"/>
    <property type="project" value="UniProtKB-KW"/>
</dbReference>
<dbReference type="Proteomes" id="UP000616769">
    <property type="component" value="Unassembled WGS sequence"/>
</dbReference>
<feature type="binding site" evidence="7">
    <location>
        <position position="50"/>
    </location>
    <ligand>
        <name>Mg(2+)</name>
        <dbReference type="ChEBI" id="CHEBI:18420"/>
    </ligand>
</feature>
<proteinExistence type="predicted"/>
<dbReference type="OrthoDB" id="5817230at2759"/>
<protein>
    <submittedName>
        <fullName evidence="9">GTP-binding protein alpha subunit, gna-like protein</fullName>
    </submittedName>
    <submittedName>
        <fullName evidence="8">Guanine nucleotide-binding protein subunit alpha-13</fullName>
    </submittedName>
</protein>
<reference evidence="11" key="2">
    <citation type="journal article" date="2020" name="PLoS Negl. Trop. Dis.">
        <title>High-quality nuclear genome for Sarcoptes scabiei-A critical resource for a neglected parasite.</title>
        <authorList>
            <person name="Korhonen P.K."/>
            <person name="Gasser R.B."/>
            <person name="Ma G."/>
            <person name="Wang T."/>
            <person name="Stroehlein A.J."/>
            <person name="Young N.D."/>
            <person name="Ang C.S."/>
            <person name="Fernando D.D."/>
            <person name="Lu H.C."/>
            <person name="Taylor S."/>
            <person name="Reynolds S.L."/>
            <person name="Mofiz E."/>
            <person name="Najaraj S.H."/>
            <person name="Gowda H."/>
            <person name="Madugundu A."/>
            <person name="Renuse S."/>
            <person name="Holt D."/>
            <person name="Pandey A."/>
            <person name="Papenfuss A.T."/>
            <person name="Fischer K."/>
        </authorList>
    </citation>
    <scope>NUCLEOTIDE SEQUENCE [LARGE SCALE GENOMIC DNA]</scope>
</reference>
<dbReference type="PANTHER" id="PTHR10218:SF360">
    <property type="entry name" value="GUANINE NUCLEOTIDE-BINDING PROTEIN SUBUNIT ALPHA HOMOLOG"/>
    <property type="match status" value="1"/>
</dbReference>
<name>A0A131ZXP1_SARSC</name>
<evidence type="ECO:0000256" key="3">
    <source>
        <dbReference type="ARBA" id="ARBA00022842"/>
    </source>
</evidence>
<feature type="binding site" evidence="7">
    <location>
        <position position="186"/>
    </location>
    <ligand>
        <name>Mg(2+)</name>
        <dbReference type="ChEBI" id="CHEBI:18420"/>
    </ligand>
</feature>
<reference evidence="9 12" key="1">
    <citation type="journal article" date="2015" name="Parasit. Vectors">
        <title>Draft genome of the scabies mite.</title>
        <authorList>
            <person name="Rider S.D.Jr."/>
            <person name="Morgan M.S."/>
            <person name="Arlian L.G."/>
        </authorList>
    </citation>
    <scope>NUCLEOTIDE SEQUENCE [LARGE SCALE GENOMIC DNA]</scope>
    <source>
        <strain evidence="9">Arlian Lab</strain>
    </source>
</reference>
<feature type="binding site" evidence="6">
    <location>
        <begin position="180"/>
        <end position="186"/>
    </location>
    <ligand>
        <name>GTP</name>
        <dbReference type="ChEBI" id="CHEBI:37565"/>
    </ligand>
</feature>
<evidence type="ECO:0000256" key="6">
    <source>
        <dbReference type="PIRSR" id="PIRSR601019-1"/>
    </source>
</evidence>
<dbReference type="AlphaFoldDB" id="A0A131ZXP1"/>
<dbReference type="SMART" id="SM00275">
    <property type="entry name" value="G_alpha"/>
    <property type="match status" value="1"/>
</dbReference>
<feature type="binding site" evidence="6">
    <location>
        <begin position="275"/>
        <end position="278"/>
    </location>
    <ligand>
        <name>GTP</name>
        <dbReference type="ChEBI" id="CHEBI:37565"/>
    </ligand>
</feature>